<keyword evidence="6 7" id="KW-0472">Membrane</keyword>
<organism evidence="8 9">
    <name type="scientific">Paucihalobacter ruber</name>
    <dbReference type="NCBI Taxonomy" id="2567861"/>
    <lineage>
        <taxon>Bacteria</taxon>
        <taxon>Pseudomonadati</taxon>
        <taxon>Bacteroidota</taxon>
        <taxon>Flavobacteriia</taxon>
        <taxon>Flavobacteriales</taxon>
        <taxon>Flavobacteriaceae</taxon>
        <taxon>Paucihalobacter</taxon>
    </lineage>
</organism>
<gene>
    <name evidence="8" type="ORF">FJ651_12465</name>
</gene>
<feature type="transmembrane region" description="Helical" evidence="7">
    <location>
        <begin position="277"/>
        <end position="310"/>
    </location>
</feature>
<comment type="subcellular location">
    <subcellularLocation>
        <location evidence="1">Membrane</location>
        <topology evidence="1">Multi-pass membrane protein</topology>
    </subcellularLocation>
</comment>
<dbReference type="InterPro" id="IPR001046">
    <property type="entry name" value="NRAMP_fam"/>
</dbReference>
<dbReference type="PANTHER" id="PTHR11706:SF33">
    <property type="entry name" value="NATURAL RESISTANCE-ASSOCIATED MACROPHAGE PROTEIN 2"/>
    <property type="match status" value="1"/>
</dbReference>
<reference evidence="8 9" key="1">
    <citation type="submission" date="2019-06" db="EMBL/GenBank/DDBJ databases">
        <title>Flavobacteriaceae Paucihalobacterium erythroidium CWB-1, complete genome.</title>
        <authorList>
            <person name="Wu S."/>
        </authorList>
    </citation>
    <scope>NUCLEOTIDE SEQUENCE [LARGE SCALE GENOMIC DNA]</scope>
    <source>
        <strain evidence="8 9">CWB-1</strain>
    </source>
</reference>
<feature type="transmembrane region" description="Helical" evidence="7">
    <location>
        <begin position="234"/>
        <end position="257"/>
    </location>
</feature>
<feature type="transmembrane region" description="Helical" evidence="7">
    <location>
        <begin position="193"/>
        <end position="213"/>
    </location>
</feature>
<evidence type="ECO:0000256" key="1">
    <source>
        <dbReference type="ARBA" id="ARBA00004141"/>
    </source>
</evidence>
<name>A0A506PEK0_9FLAO</name>
<evidence type="ECO:0000256" key="7">
    <source>
        <dbReference type="SAM" id="Phobius"/>
    </source>
</evidence>
<evidence type="ECO:0000256" key="2">
    <source>
        <dbReference type="ARBA" id="ARBA00022448"/>
    </source>
</evidence>
<comment type="caution">
    <text evidence="8">The sequence shown here is derived from an EMBL/GenBank/DDBJ whole genome shotgun (WGS) entry which is preliminary data.</text>
</comment>
<dbReference type="NCBIfam" id="NF037982">
    <property type="entry name" value="Nramp_1"/>
    <property type="match status" value="1"/>
</dbReference>
<evidence type="ECO:0000256" key="4">
    <source>
        <dbReference type="ARBA" id="ARBA00022847"/>
    </source>
</evidence>
<evidence type="ECO:0000313" key="9">
    <source>
        <dbReference type="Proteomes" id="UP000317332"/>
    </source>
</evidence>
<keyword evidence="2" id="KW-0813">Transport</keyword>
<keyword evidence="5 7" id="KW-1133">Transmembrane helix</keyword>
<evidence type="ECO:0000256" key="3">
    <source>
        <dbReference type="ARBA" id="ARBA00022692"/>
    </source>
</evidence>
<dbReference type="GO" id="GO:0015293">
    <property type="term" value="F:symporter activity"/>
    <property type="evidence" value="ECO:0007669"/>
    <property type="project" value="UniProtKB-KW"/>
</dbReference>
<dbReference type="GO" id="GO:0005384">
    <property type="term" value="F:manganese ion transmembrane transporter activity"/>
    <property type="evidence" value="ECO:0007669"/>
    <property type="project" value="TreeGrafter"/>
</dbReference>
<dbReference type="EMBL" id="VHIQ01000006">
    <property type="protein sequence ID" value="TPV32371.1"/>
    <property type="molecule type" value="Genomic_DNA"/>
</dbReference>
<feature type="transmembrane region" description="Helical" evidence="7">
    <location>
        <begin position="39"/>
        <end position="58"/>
    </location>
</feature>
<feature type="transmembrane region" description="Helical" evidence="7">
    <location>
        <begin position="12"/>
        <end position="33"/>
    </location>
</feature>
<dbReference type="Pfam" id="PF01566">
    <property type="entry name" value="Nramp"/>
    <property type="match status" value="1"/>
</dbReference>
<sequence>MIKKILKSIGPGPLVAAAFIGPGTVTVCTIAGVKFGLALLWAMVISILITVVFQEMSARLGVISQRGFAELIKTEIKNPILNIFITVLILLAIVLGNAAYQAGNISGAVLGLSVLNEVYTIDIFGLTINIYSLLIGAIAFSLLYIGNYKILERSMISLVVFMSISFVIAAIITKPDLGSILSNIITFRTPENSLLTVVALIGTTVVPYNLFLHSALAKEKWKDKSNLKLAQTDTIIAVVFGGLVSMSIIITASSLYIEGVENASDLALGLAPVYGNAAKYVLALGLFAAGITSAVTAPLAAAYVACGCLGWSTKLNSSKFRLVWMLVLLIGVIFASTGIKPVKIITIAQIANGLLLPLIALMLIWMMNQRHILGVHVNSKTQNLISVALLVFVVFLGMKSILQAFQWI</sequence>
<keyword evidence="9" id="KW-1185">Reference proteome</keyword>
<dbReference type="OrthoDB" id="9787548at2"/>
<keyword evidence="4" id="KW-0769">Symport</keyword>
<dbReference type="PANTHER" id="PTHR11706">
    <property type="entry name" value="SOLUTE CARRIER PROTEIN FAMILY 11 MEMBER"/>
    <property type="match status" value="1"/>
</dbReference>
<feature type="transmembrane region" description="Helical" evidence="7">
    <location>
        <begin position="322"/>
        <end position="339"/>
    </location>
</feature>
<dbReference type="GO" id="GO:0005886">
    <property type="term" value="C:plasma membrane"/>
    <property type="evidence" value="ECO:0007669"/>
    <property type="project" value="TreeGrafter"/>
</dbReference>
<dbReference type="AlphaFoldDB" id="A0A506PEK0"/>
<dbReference type="Proteomes" id="UP000317332">
    <property type="component" value="Unassembled WGS sequence"/>
</dbReference>
<protein>
    <submittedName>
        <fullName evidence="8">Divalent metal cation transporter</fullName>
    </submittedName>
</protein>
<dbReference type="GO" id="GO:0015086">
    <property type="term" value="F:cadmium ion transmembrane transporter activity"/>
    <property type="evidence" value="ECO:0007669"/>
    <property type="project" value="TreeGrafter"/>
</dbReference>
<feature type="transmembrane region" description="Helical" evidence="7">
    <location>
        <begin position="155"/>
        <end position="173"/>
    </location>
</feature>
<dbReference type="PRINTS" id="PR00447">
    <property type="entry name" value="NATRESASSCMP"/>
</dbReference>
<evidence type="ECO:0000313" key="8">
    <source>
        <dbReference type="EMBL" id="TPV32371.1"/>
    </source>
</evidence>
<feature type="transmembrane region" description="Helical" evidence="7">
    <location>
        <begin position="123"/>
        <end position="143"/>
    </location>
</feature>
<keyword evidence="3 7" id="KW-0812">Transmembrane</keyword>
<feature type="transmembrane region" description="Helical" evidence="7">
    <location>
        <begin position="345"/>
        <end position="364"/>
    </location>
</feature>
<feature type="transmembrane region" description="Helical" evidence="7">
    <location>
        <begin position="79"/>
        <end position="103"/>
    </location>
</feature>
<evidence type="ECO:0000256" key="6">
    <source>
        <dbReference type="ARBA" id="ARBA00023136"/>
    </source>
</evidence>
<dbReference type="GO" id="GO:0034755">
    <property type="term" value="P:iron ion transmembrane transport"/>
    <property type="evidence" value="ECO:0007669"/>
    <property type="project" value="TreeGrafter"/>
</dbReference>
<evidence type="ECO:0000256" key="5">
    <source>
        <dbReference type="ARBA" id="ARBA00022989"/>
    </source>
</evidence>
<accession>A0A506PEK0</accession>
<proteinExistence type="predicted"/>
<feature type="transmembrane region" description="Helical" evidence="7">
    <location>
        <begin position="384"/>
        <end position="405"/>
    </location>
</feature>
<dbReference type="RefSeq" id="WP_140990866.1">
    <property type="nucleotide sequence ID" value="NZ_VHIQ01000006.1"/>
</dbReference>